<dbReference type="SUPFAM" id="SSF54980">
    <property type="entry name" value="EF-G C-terminal domain-like"/>
    <property type="match status" value="2"/>
</dbReference>
<gene>
    <name evidence="11" type="ORF">NEOLEDRAFT_1197050</name>
</gene>
<dbReference type="PROSITE" id="PS51722">
    <property type="entry name" value="G_TR_2"/>
    <property type="match status" value="1"/>
</dbReference>
<dbReference type="GO" id="GO:0097177">
    <property type="term" value="F:mitochondrial ribosome binding"/>
    <property type="evidence" value="ECO:0007669"/>
    <property type="project" value="TreeGrafter"/>
</dbReference>
<comment type="catalytic activity">
    <reaction evidence="9">
        <text>GTP + H2O = GDP + phosphate + H(+)</text>
        <dbReference type="Rhea" id="RHEA:19669"/>
        <dbReference type="ChEBI" id="CHEBI:15377"/>
        <dbReference type="ChEBI" id="CHEBI:15378"/>
        <dbReference type="ChEBI" id="CHEBI:37565"/>
        <dbReference type="ChEBI" id="CHEBI:43474"/>
        <dbReference type="ChEBI" id="CHEBI:58189"/>
        <dbReference type="EC" id="3.6.5.n1"/>
    </reaction>
</comment>
<keyword evidence="6 9" id="KW-0496">Mitochondrion</keyword>
<dbReference type="EMBL" id="KV425566">
    <property type="protein sequence ID" value="KZT26597.1"/>
    <property type="molecule type" value="Genomic_DNA"/>
</dbReference>
<dbReference type="SUPFAM" id="SSF50447">
    <property type="entry name" value="Translation proteins"/>
    <property type="match status" value="1"/>
</dbReference>
<dbReference type="InterPro" id="IPR005225">
    <property type="entry name" value="Small_GTP-bd"/>
</dbReference>
<dbReference type="GO" id="GO:0003924">
    <property type="term" value="F:GTPase activity"/>
    <property type="evidence" value="ECO:0007669"/>
    <property type="project" value="UniProtKB-UniRule"/>
</dbReference>
<dbReference type="Proteomes" id="UP000076761">
    <property type="component" value="Unassembled WGS sequence"/>
</dbReference>
<dbReference type="PANTHER" id="PTHR43512:SF7">
    <property type="entry name" value="TRANSLATION FACTOR GUF1, MITOCHONDRIAL"/>
    <property type="match status" value="1"/>
</dbReference>
<dbReference type="STRING" id="1314782.A0A165TFN3"/>
<dbReference type="InterPro" id="IPR000795">
    <property type="entry name" value="T_Tr_GTP-bd_dom"/>
</dbReference>
<keyword evidence="4 9" id="KW-0378">Hydrolase</keyword>
<dbReference type="CDD" id="cd16260">
    <property type="entry name" value="EF4_III"/>
    <property type="match status" value="1"/>
</dbReference>
<dbReference type="CDD" id="cd01890">
    <property type="entry name" value="LepA"/>
    <property type="match status" value="1"/>
</dbReference>
<evidence type="ECO:0000256" key="7">
    <source>
        <dbReference type="ARBA" id="ARBA00023134"/>
    </source>
</evidence>
<keyword evidence="8 9" id="KW-0472">Membrane</keyword>
<comment type="similarity">
    <text evidence="9">Belongs to the GTP-binding elongation factor family. LepA subfamily.</text>
</comment>
<dbReference type="InterPro" id="IPR038363">
    <property type="entry name" value="LepA_C_sf"/>
</dbReference>
<evidence type="ECO:0000256" key="2">
    <source>
        <dbReference type="ARBA" id="ARBA00022741"/>
    </source>
</evidence>
<dbReference type="Pfam" id="PF00009">
    <property type="entry name" value="GTP_EFTU"/>
    <property type="match status" value="1"/>
</dbReference>
<reference evidence="11 12" key="1">
    <citation type="journal article" date="2016" name="Mol. Biol. Evol.">
        <title>Comparative Genomics of Early-Diverging Mushroom-Forming Fungi Provides Insights into the Origins of Lignocellulose Decay Capabilities.</title>
        <authorList>
            <person name="Nagy L.G."/>
            <person name="Riley R."/>
            <person name="Tritt A."/>
            <person name="Adam C."/>
            <person name="Daum C."/>
            <person name="Floudas D."/>
            <person name="Sun H."/>
            <person name="Yadav J.S."/>
            <person name="Pangilinan J."/>
            <person name="Larsson K.H."/>
            <person name="Matsuura K."/>
            <person name="Barry K."/>
            <person name="Labutti K."/>
            <person name="Kuo R."/>
            <person name="Ohm R.A."/>
            <person name="Bhattacharya S.S."/>
            <person name="Shirouzu T."/>
            <person name="Yoshinaga Y."/>
            <person name="Martin F.M."/>
            <person name="Grigoriev I.V."/>
            <person name="Hibbett D.S."/>
        </authorList>
    </citation>
    <scope>NUCLEOTIDE SEQUENCE [LARGE SCALE GENOMIC DNA]</scope>
    <source>
        <strain evidence="11 12">HHB14362 ss-1</strain>
    </source>
</reference>
<evidence type="ECO:0000259" key="10">
    <source>
        <dbReference type="PROSITE" id="PS51722"/>
    </source>
</evidence>
<dbReference type="FunFam" id="3.30.70.870:FF:000004">
    <property type="entry name" value="Translation factor GUF1, mitochondrial"/>
    <property type="match status" value="1"/>
</dbReference>
<dbReference type="FunFam" id="3.30.70.2570:FF:000001">
    <property type="entry name" value="Translation factor GUF1, mitochondrial"/>
    <property type="match status" value="1"/>
</dbReference>
<dbReference type="Pfam" id="PF06421">
    <property type="entry name" value="LepA_C"/>
    <property type="match status" value="1"/>
</dbReference>
<dbReference type="PRINTS" id="PR00315">
    <property type="entry name" value="ELONGATNFCT"/>
</dbReference>
<dbReference type="GO" id="GO:0005743">
    <property type="term" value="C:mitochondrial inner membrane"/>
    <property type="evidence" value="ECO:0007669"/>
    <property type="project" value="UniProtKB-SubCell"/>
</dbReference>
<keyword evidence="12" id="KW-1185">Reference proteome</keyword>
<dbReference type="Gene3D" id="3.30.70.2570">
    <property type="entry name" value="Elongation factor 4, C-terminal domain"/>
    <property type="match status" value="1"/>
</dbReference>
<dbReference type="InterPro" id="IPR013842">
    <property type="entry name" value="LepA_CTD"/>
</dbReference>
<dbReference type="AlphaFoldDB" id="A0A165TFN3"/>
<dbReference type="InterPro" id="IPR006297">
    <property type="entry name" value="EF-4"/>
</dbReference>
<dbReference type="Pfam" id="PF00679">
    <property type="entry name" value="EFG_C"/>
    <property type="match status" value="1"/>
</dbReference>
<dbReference type="GO" id="GO:0005525">
    <property type="term" value="F:GTP binding"/>
    <property type="evidence" value="ECO:0007669"/>
    <property type="project" value="UniProtKB-UniRule"/>
</dbReference>
<evidence type="ECO:0000256" key="6">
    <source>
        <dbReference type="ARBA" id="ARBA00023128"/>
    </source>
</evidence>
<evidence type="ECO:0000256" key="1">
    <source>
        <dbReference type="ARBA" id="ARBA00005454"/>
    </source>
</evidence>
<dbReference type="InParanoid" id="A0A165TFN3"/>
<dbReference type="FunFam" id="3.30.70.240:FF:000007">
    <property type="entry name" value="Translation factor GUF1, mitochondrial"/>
    <property type="match status" value="1"/>
</dbReference>
<feature type="binding site" evidence="9">
    <location>
        <begin position="16"/>
        <end position="23"/>
    </location>
    <ligand>
        <name>GTP</name>
        <dbReference type="ChEBI" id="CHEBI:37565"/>
    </ligand>
</feature>
<evidence type="ECO:0000256" key="3">
    <source>
        <dbReference type="ARBA" id="ARBA00022792"/>
    </source>
</evidence>
<dbReference type="FunCoup" id="A0A165TFN3">
    <property type="interactions" value="374"/>
</dbReference>
<dbReference type="SUPFAM" id="SSF52540">
    <property type="entry name" value="P-loop containing nucleoside triphosphate hydrolases"/>
    <property type="match status" value="1"/>
</dbReference>
<dbReference type="InterPro" id="IPR035647">
    <property type="entry name" value="EFG_III/V"/>
</dbReference>
<sequence length="635" mass="70546">MEDFPSDAIRNFSIIAHIDHGKSTLADRLVEGFLTGTIAKLRKGEQQTLDKLKVERERGITGQYSSNSLFKSKYASFGYLFEGTLKAQTASMFHSYMNKCYMLNLIDTPGHVDFSWEVARSLAACQGALLLVDATQGVQAQTLSVFHVAKEKGLVIVPILNKIDLPAAQPELMAAQMQSTFGVNPSDILHISAKTGKGVEKVLEAIIRRIPPPVSALARNDKRLKAFLFDSSYDKYRGVISLVSIQSGVMQRGDRIQSIATSKRYEVTDLGVMYPEEVPTISLREGQVGWMVCSMKDSAHVGDTLHRVGETVEPMPGFKPTKAMVYAGIFPVDSNDFVKLEESIKRLTLTDRSVTVSRESSTALGQGCRLGFLGTLHMDVFRQRLEDEYNANVIITAPTVPYKVVYGDREVYVSNPTNFPDVTDTSNKVKEVQEPVVKASIIVPEEFLGEMMDLLFAHRAGETDYRYLDDSGASSSRILLTSVMPLSEIVTDFFDKLKSRSSGFASFDYEDAGYKASNLAKMVFLINNKPVDALALIVHRSTEHAVGRAWVKKLHRVIPRQLFEVPIQAAIGKKIVARETLSAMRADVTAGLYGGHHERKLKHLENQKESKRRMKKIGSVDLPQEAFFDILSSKS</sequence>
<dbReference type="GO" id="GO:0045727">
    <property type="term" value="P:positive regulation of translation"/>
    <property type="evidence" value="ECO:0007669"/>
    <property type="project" value="UniProtKB-UniRule"/>
</dbReference>
<dbReference type="Gene3D" id="2.40.30.10">
    <property type="entry name" value="Translation factors"/>
    <property type="match status" value="1"/>
</dbReference>
<accession>A0A165TFN3</accession>
<keyword evidence="3 9" id="KW-0999">Mitochondrion inner membrane</keyword>
<dbReference type="Gene3D" id="3.30.70.870">
    <property type="entry name" value="Elongation Factor G (Translational Gtpase), domain 3"/>
    <property type="match status" value="1"/>
</dbReference>
<keyword evidence="5 9" id="KW-0648">Protein biosynthesis</keyword>
<dbReference type="HAMAP" id="MF_00071">
    <property type="entry name" value="LepA"/>
    <property type="match status" value="1"/>
</dbReference>
<evidence type="ECO:0000313" key="11">
    <source>
        <dbReference type="EMBL" id="KZT26597.1"/>
    </source>
</evidence>
<feature type="domain" description="Tr-type G" evidence="10">
    <location>
        <begin position="7"/>
        <end position="214"/>
    </location>
</feature>
<dbReference type="CDD" id="cd03699">
    <property type="entry name" value="EF4_II"/>
    <property type="match status" value="1"/>
</dbReference>
<dbReference type="OrthoDB" id="1074at2759"/>
<dbReference type="CDD" id="cd03709">
    <property type="entry name" value="lepA_C"/>
    <property type="match status" value="1"/>
</dbReference>
<evidence type="ECO:0000313" key="12">
    <source>
        <dbReference type="Proteomes" id="UP000076761"/>
    </source>
</evidence>
<dbReference type="NCBIfam" id="TIGR00231">
    <property type="entry name" value="small_GTP"/>
    <property type="match status" value="1"/>
</dbReference>
<organism evidence="11 12">
    <name type="scientific">Neolentinus lepideus HHB14362 ss-1</name>
    <dbReference type="NCBI Taxonomy" id="1314782"/>
    <lineage>
        <taxon>Eukaryota</taxon>
        <taxon>Fungi</taxon>
        <taxon>Dikarya</taxon>
        <taxon>Basidiomycota</taxon>
        <taxon>Agaricomycotina</taxon>
        <taxon>Agaricomycetes</taxon>
        <taxon>Gloeophyllales</taxon>
        <taxon>Gloeophyllaceae</taxon>
        <taxon>Neolentinus</taxon>
    </lineage>
</organism>
<keyword evidence="7 9" id="KW-0342">GTP-binding</keyword>
<dbReference type="InterPro" id="IPR000640">
    <property type="entry name" value="EFG_V-like"/>
</dbReference>
<evidence type="ECO:0000256" key="9">
    <source>
        <dbReference type="HAMAP-Rule" id="MF_03137"/>
    </source>
</evidence>
<dbReference type="GO" id="GO:0006412">
    <property type="term" value="P:translation"/>
    <property type="evidence" value="ECO:0007669"/>
    <property type="project" value="UniProtKB-KW"/>
</dbReference>
<dbReference type="Gene3D" id="3.40.50.300">
    <property type="entry name" value="P-loop containing nucleotide triphosphate hydrolases"/>
    <property type="match status" value="1"/>
</dbReference>
<name>A0A165TFN3_9AGAM</name>
<proteinExistence type="inferred from homology"/>
<evidence type="ECO:0000256" key="8">
    <source>
        <dbReference type="ARBA" id="ARBA00023136"/>
    </source>
</evidence>
<feature type="binding site" evidence="9">
    <location>
        <begin position="107"/>
        <end position="111"/>
    </location>
    <ligand>
        <name>GTP</name>
        <dbReference type="ChEBI" id="CHEBI:37565"/>
    </ligand>
</feature>
<dbReference type="FunFam" id="2.40.30.10:FF:000015">
    <property type="entry name" value="Translation factor GUF1, mitochondrial"/>
    <property type="match status" value="1"/>
</dbReference>
<comment type="subcellular location">
    <subcellularLocation>
        <location evidence="9">Mitochondrion inner membrane</location>
        <topology evidence="9">Peripheral membrane protein</topology>
        <orientation evidence="9">Matrix side</orientation>
    </subcellularLocation>
</comment>
<evidence type="ECO:0000256" key="5">
    <source>
        <dbReference type="ARBA" id="ARBA00022917"/>
    </source>
</evidence>
<feature type="binding site" evidence="9">
    <location>
        <begin position="161"/>
        <end position="164"/>
    </location>
    <ligand>
        <name>GTP</name>
        <dbReference type="ChEBI" id="CHEBI:37565"/>
    </ligand>
</feature>
<evidence type="ECO:0000256" key="4">
    <source>
        <dbReference type="ARBA" id="ARBA00022801"/>
    </source>
</evidence>
<dbReference type="InterPro" id="IPR035654">
    <property type="entry name" value="LepA_IV"/>
</dbReference>
<dbReference type="Gene3D" id="3.30.70.240">
    <property type="match status" value="1"/>
</dbReference>
<dbReference type="InterPro" id="IPR009000">
    <property type="entry name" value="Transl_B-barrel_sf"/>
</dbReference>
<comment type="function">
    <text evidence="9">Promotes mitochondrial protein synthesis. May act as a fidelity factor of the translation reaction, by catalyzing a one-codon backward translocation of tRNAs on improperly translocated ribosomes. Binds to mitochondrial ribosomes in a GTP-dependent manner.</text>
</comment>
<dbReference type="InterPro" id="IPR027417">
    <property type="entry name" value="P-loop_NTPase"/>
</dbReference>
<dbReference type="GO" id="GO:0005759">
    <property type="term" value="C:mitochondrial matrix"/>
    <property type="evidence" value="ECO:0007669"/>
    <property type="project" value="UniProtKB-UniRule"/>
</dbReference>
<keyword evidence="2 9" id="KW-0547">Nucleotide-binding</keyword>
<dbReference type="PANTHER" id="PTHR43512">
    <property type="entry name" value="TRANSLATION FACTOR GUF1-RELATED"/>
    <property type="match status" value="1"/>
</dbReference>
<dbReference type="NCBIfam" id="TIGR01393">
    <property type="entry name" value="lepA"/>
    <property type="match status" value="1"/>
</dbReference>
<comment type="similarity">
    <text evidence="1">Belongs to the TRAFAC class translation factor GTPase superfamily. Classic translation factor GTPase family. LepA subfamily.</text>
</comment>
<protein>
    <submittedName>
        <fullName evidence="11">GTP-binding protein lepa</fullName>
    </submittedName>
</protein>